<protein>
    <submittedName>
        <fullName evidence="4">Acid protease</fullName>
    </submittedName>
</protein>
<keyword evidence="4" id="KW-0645">Protease</keyword>
<dbReference type="InterPro" id="IPR021109">
    <property type="entry name" value="Peptidase_aspartic_dom_sf"/>
</dbReference>
<dbReference type="OrthoDB" id="771136at2759"/>
<keyword evidence="2" id="KW-0472">Membrane</keyword>
<dbReference type="PANTHER" id="PTHR47966">
    <property type="entry name" value="BETA-SITE APP-CLEAVING ENZYME, ISOFORM A-RELATED"/>
    <property type="match status" value="1"/>
</dbReference>
<dbReference type="InterPro" id="IPR033121">
    <property type="entry name" value="PEPTIDASE_A1"/>
</dbReference>
<proteinExistence type="inferred from homology"/>
<dbReference type="GO" id="GO:0006508">
    <property type="term" value="P:proteolysis"/>
    <property type="evidence" value="ECO:0007669"/>
    <property type="project" value="UniProtKB-KW"/>
</dbReference>
<keyword evidence="5" id="KW-1185">Reference proteome</keyword>
<dbReference type="InterPro" id="IPR001461">
    <property type="entry name" value="Aspartic_peptidase_A1"/>
</dbReference>
<comment type="similarity">
    <text evidence="1">Belongs to the peptidase A1 family.</text>
</comment>
<organism evidence="4 5">
    <name type="scientific">Mycena chlorophos</name>
    <name type="common">Agaric fungus</name>
    <name type="synonym">Agaricus chlorophos</name>
    <dbReference type="NCBI Taxonomy" id="658473"/>
    <lineage>
        <taxon>Eukaryota</taxon>
        <taxon>Fungi</taxon>
        <taxon>Dikarya</taxon>
        <taxon>Basidiomycota</taxon>
        <taxon>Agaricomycotina</taxon>
        <taxon>Agaricomycetes</taxon>
        <taxon>Agaricomycetidae</taxon>
        <taxon>Agaricales</taxon>
        <taxon>Marasmiineae</taxon>
        <taxon>Mycenaceae</taxon>
        <taxon>Mycena</taxon>
    </lineage>
</organism>
<evidence type="ECO:0000313" key="4">
    <source>
        <dbReference type="EMBL" id="KAF7319417.1"/>
    </source>
</evidence>
<dbReference type="InterPro" id="IPR034164">
    <property type="entry name" value="Pepsin-like_dom"/>
</dbReference>
<feature type="domain" description="Peptidase A1" evidence="3">
    <location>
        <begin position="1"/>
        <end position="344"/>
    </location>
</feature>
<dbReference type="Pfam" id="PF00026">
    <property type="entry name" value="Asp"/>
    <property type="match status" value="1"/>
</dbReference>
<keyword evidence="4" id="KW-0378">Hydrolase</keyword>
<dbReference type="SUPFAM" id="SSF50630">
    <property type="entry name" value="Acid proteases"/>
    <property type="match status" value="1"/>
</dbReference>
<dbReference type="PROSITE" id="PS51767">
    <property type="entry name" value="PEPTIDASE_A1"/>
    <property type="match status" value="1"/>
</dbReference>
<dbReference type="GO" id="GO:0004190">
    <property type="term" value="F:aspartic-type endopeptidase activity"/>
    <property type="evidence" value="ECO:0007669"/>
    <property type="project" value="InterPro"/>
</dbReference>
<evidence type="ECO:0000259" key="3">
    <source>
        <dbReference type="PROSITE" id="PS51767"/>
    </source>
</evidence>
<comment type="caution">
    <text evidence="4">The sequence shown here is derived from an EMBL/GenBank/DDBJ whole genome shotgun (WGS) entry which is preliminary data.</text>
</comment>
<reference evidence="4" key="1">
    <citation type="submission" date="2020-05" db="EMBL/GenBank/DDBJ databases">
        <title>Mycena genomes resolve the evolution of fungal bioluminescence.</title>
        <authorList>
            <person name="Tsai I.J."/>
        </authorList>
    </citation>
    <scope>NUCLEOTIDE SEQUENCE</scope>
    <source>
        <strain evidence="4">110903Hualien_Pintung</strain>
    </source>
</reference>
<dbReference type="PANTHER" id="PTHR47966:SF51">
    <property type="entry name" value="BETA-SITE APP-CLEAVING ENZYME, ISOFORM A-RELATED"/>
    <property type="match status" value="1"/>
</dbReference>
<dbReference type="Proteomes" id="UP000613580">
    <property type="component" value="Unassembled WGS sequence"/>
</dbReference>
<accession>A0A8H6TMH8</accession>
<dbReference type="AlphaFoldDB" id="A0A8H6TMH8"/>
<dbReference type="Gene3D" id="2.40.70.10">
    <property type="entry name" value="Acid Proteases"/>
    <property type="match status" value="2"/>
</dbReference>
<feature type="transmembrane region" description="Helical" evidence="2">
    <location>
        <begin position="446"/>
        <end position="470"/>
    </location>
</feature>
<name>A0A8H6TMH8_MYCCL</name>
<evidence type="ECO:0000256" key="2">
    <source>
        <dbReference type="SAM" id="Phobius"/>
    </source>
</evidence>
<keyword evidence="2" id="KW-0812">Transmembrane</keyword>
<evidence type="ECO:0000256" key="1">
    <source>
        <dbReference type="ARBA" id="ARBA00007447"/>
    </source>
</evidence>
<evidence type="ECO:0000313" key="5">
    <source>
        <dbReference type="Proteomes" id="UP000613580"/>
    </source>
</evidence>
<keyword evidence="2" id="KW-1133">Transmembrane helix</keyword>
<gene>
    <name evidence="4" type="ORF">HMN09_00280000</name>
</gene>
<dbReference type="CDD" id="cd05471">
    <property type="entry name" value="pepsin_like"/>
    <property type="match status" value="1"/>
</dbReference>
<dbReference type="EMBL" id="JACAZE010000003">
    <property type="protein sequence ID" value="KAF7319417.1"/>
    <property type="molecule type" value="Genomic_DNA"/>
</dbReference>
<sequence>MVDTGSADIFVIDPLDGTFPQYNTTGSQNIILGYAGGLVYGVTGFATVSVGGYTVPNQAIAVTNASAVGLGDLASLGLDGFFGVSPDVATTYDGSFLVAKLGPVGQPFVYNLFDQTPQQNNFLAMSLSRTADLEDSAEASFTINTLDPRYALAANAARPQRVFPGLDVNGRWSVIVDAIHVGNTKLELTSVVPGTPAGKMVADIDSGTPTAEFPVALWYALFSNIPNATVGLYEGRPVMVIPCNTTTLVTVVIGYAYLSPFTGNFTETAFVWFRGVKFPIHPLDLSLITPGPLANTTLGDNTVCFAMAVAGAGDPGDIDALFGDSLMRNFYSVFNFGNAIAHSPGVHNASIQFVPLTNGASAQQDVSAVRMAQFANGTYPPELTVPLGGFEPALPGKPPAWLNISGPTGSSEDTSGSALAGASLFKGVNGAALATSGDAASGPGRYTYAILGLLGANLLLVLGLLVLGIMTYRRSASRTREAQYRPVRLPKTEFEAGEEKVDGRYED</sequence>